<feature type="compositionally biased region" description="Basic and acidic residues" evidence="1">
    <location>
        <begin position="118"/>
        <end position="133"/>
    </location>
</feature>
<sequence length="170" mass="18544">MTGMLRPTTPRVVRERPWQAVAPETKGTSAEVVVHWKQANQFLLILHTSPPFTPVSARREIAGAAIASTTRCTVGSLRWRPEWPLVRLKVPRAVSLRFQHPALPISRPVQCGNQHVGTSHEHRCGPDASADPRRHLSWSASTNLLAPGRPGSGIKSPDACDGGTPFPSFL</sequence>
<dbReference type="Proteomes" id="UP001583172">
    <property type="component" value="Unassembled WGS sequence"/>
</dbReference>
<reference evidence="2 3" key="1">
    <citation type="journal article" date="2024" name="Commun. Biol.">
        <title>Comparative genomic analysis of thermophilic fungi reveals convergent evolutionary adaptations and gene losses.</title>
        <authorList>
            <person name="Steindorff A.S."/>
            <person name="Aguilar-Pontes M.V."/>
            <person name="Robinson A.J."/>
            <person name="Andreopoulos B."/>
            <person name="LaButti K."/>
            <person name="Kuo A."/>
            <person name="Mondo S."/>
            <person name="Riley R."/>
            <person name="Otillar R."/>
            <person name="Haridas S."/>
            <person name="Lipzen A."/>
            <person name="Grimwood J."/>
            <person name="Schmutz J."/>
            <person name="Clum A."/>
            <person name="Reid I.D."/>
            <person name="Moisan M.C."/>
            <person name="Butler G."/>
            <person name="Nguyen T.T.M."/>
            <person name="Dewar K."/>
            <person name="Conant G."/>
            <person name="Drula E."/>
            <person name="Henrissat B."/>
            <person name="Hansel C."/>
            <person name="Singer S."/>
            <person name="Hutchinson M.I."/>
            <person name="de Vries R.P."/>
            <person name="Natvig D.O."/>
            <person name="Powell A.J."/>
            <person name="Tsang A."/>
            <person name="Grigoriev I.V."/>
        </authorList>
    </citation>
    <scope>NUCLEOTIDE SEQUENCE [LARGE SCALE GENOMIC DNA]</scope>
    <source>
        <strain evidence="2 3">CBS 620.91</strain>
    </source>
</reference>
<protein>
    <submittedName>
        <fullName evidence="2">Uncharacterized protein</fullName>
    </submittedName>
</protein>
<dbReference type="EMBL" id="JAZGSY010000635">
    <property type="protein sequence ID" value="KAL1835496.1"/>
    <property type="molecule type" value="Genomic_DNA"/>
</dbReference>
<gene>
    <name evidence="2" type="ORF">VTJ49DRAFT_6594</name>
</gene>
<evidence type="ECO:0000313" key="2">
    <source>
        <dbReference type="EMBL" id="KAL1835496.1"/>
    </source>
</evidence>
<evidence type="ECO:0000256" key="1">
    <source>
        <dbReference type="SAM" id="MobiDB-lite"/>
    </source>
</evidence>
<feature type="region of interest" description="Disordered" evidence="1">
    <location>
        <begin position="142"/>
        <end position="162"/>
    </location>
</feature>
<organism evidence="2 3">
    <name type="scientific">Humicola insolens</name>
    <name type="common">Soft-rot fungus</name>
    <dbReference type="NCBI Taxonomy" id="85995"/>
    <lineage>
        <taxon>Eukaryota</taxon>
        <taxon>Fungi</taxon>
        <taxon>Dikarya</taxon>
        <taxon>Ascomycota</taxon>
        <taxon>Pezizomycotina</taxon>
        <taxon>Sordariomycetes</taxon>
        <taxon>Sordariomycetidae</taxon>
        <taxon>Sordariales</taxon>
        <taxon>Chaetomiaceae</taxon>
        <taxon>Mycothermus</taxon>
    </lineage>
</organism>
<proteinExistence type="predicted"/>
<accession>A0ABR3V205</accession>
<name>A0ABR3V205_HUMIN</name>
<comment type="caution">
    <text evidence="2">The sequence shown here is derived from an EMBL/GenBank/DDBJ whole genome shotgun (WGS) entry which is preliminary data.</text>
</comment>
<evidence type="ECO:0000313" key="3">
    <source>
        <dbReference type="Proteomes" id="UP001583172"/>
    </source>
</evidence>
<feature type="region of interest" description="Disordered" evidence="1">
    <location>
        <begin position="114"/>
        <end position="133"/>
    </location>
</feature>
<keyword evidence="3" id="KW-1185">Reference proteome</keyword>